<dbReference type="VEuPathDB" id="MicrosporidiaDB:NCER_101264"/>
<name>A0A0F9Z986_9MICR</name>
<dbReference type="GeneID" id="36321357"/>
<dbReference type="AlphaFoldDB" id="A0A0F9Z986"/>
<evidence type="ECO:0000313" key="1">
    <source>
        <dbReference type="EMBL" id="KKO74369.1"/>
    </source>
</evidence>
<protein>
    <submittedName>
        <fullName evidence="1">Gamma-tubulin complex component 3</fullName>
    </submittedName>
</protein>
<keyword evidence="2" id="KW-1185">Reference proteome</keyword>
<proteinExistence type="predicted"/>
<accession>A0A0F9Z986</accession>
<dbReference type="EMBL" id="JPQZ01000079">
    <property type="protein sequence ID" value="KKO74369.1"/>
    <property type="molecule type" value="Genomic_DNA"/>
</dbReference>
<dbReference type="VEuPathDB" id="MicrosporidiaDB:AAJ76_7900013330"/>
<dbReference type="Proteomes" id="UP000034350">
    <property type="component" value="Unassembled WGS sequence"/>
</dbReference>
<organism evidence="1 2">
    <name type="scientific">Vairimorpha ceranae</name>
    <dbReference type="NCBI Taxonomy" id="40302"/>
    <lineage>
        <taxon>Eukaryota</taxon>
        <taxon>Fungi</taxon>
        <taxon>Fungi incertae sedis</taxon>
        <taxon>Microsporidia</taxon>
        <taxon>Nosematidae</taxon>
        <taxon>Vairimorpha</taxon>
    </lineage>
</organism>
<sequence length="362" mass="43729">MDEHVKRLSILIHKRFNKKILLKTYSITSSVSENINIEYLANRIRQRSYKAFLIFNTIELTPAKLSLIFVLVNINGKINIPTRKIALGFLTNINIYKEVVPYHIYNLLEIIHYNAQLYLKSDMGDVYRQRAVSLSDDVLSFYIGMYDIYMTLRLVKKIPNIIKEEISVQKTIPEHHIKILKQIFFLERCDFLENLFYNFKEIKKMTKMTYTYVLHETVKSTFNRKIDELEIILTEKGFLLYYNIPEKEYILKLSKIFKFFFKIKKLEYLCRKLGFYKLIRFINKFYFYACEIVINKKDIFKDIDNIITEIYLEESIFYNFIKEMDTKLMNCMINKRKIDDEFIKKNMNELLVKTENDIFQYN</sequence>
<comment type="caution">
    <text evidence="1">The sequence shown here is derived from an EMBL/GenBank/DDBJ whole genome shotgun (WGS) entry which is preliminary data.</text>
</comment>
<dbReference type="OrthoDB" id="2196203at2759"/>
<dbReference type="VEuPathDB" id="MicrosporidiaDB:G9O61_00g000640"/>
<gene>
    <name evidence="1" type="ORF">AAJ76_7900013330</name>
</gene>
<evidence type="ECO:0000313" key="2">
    <source>
        <dbReference type="Proteomes" id="UP000034350"/>
    </source>
</evidence>
<reference evidence="1 2" key="1">
    <citation type="journal article" date="2015" name="Environ. Microbiol.">
        <title>Genome analyses suggest the presence of polyploidy and recent human-driven expansions in eight global populations of the honeybee pathogen Nosema ceranae.</title>
        <authorList>
            <person name="Pelin A."/>
            <person name="Selman M."/>
            <person name="Aris-Brosou S."/>
            <person name="Farinelli L."/>
            <person name="Corradi N."/>
        </authorList>
    </citation>
    <scope>NUCLEOTIDE SEQUENCE [LARGE SCALE GENOMIC DNA]</scope>
    <source>
        <strain evidence="1 2">PA08 1199</strain>
    </source>
</reference>
<dbReference type="RefSeq" id="XP_024330111.1">
    <property type="nucleotide sequence ID" value="XM_024476404.1"/>
</dbReference>